<proteinExistence type="predicted"/>
<feature type="compositionally biased region" description="Pro residues" evidence="1">
    <location>
        <begin position="17"/>
        <end position="26"/>
    </location>
</feature>
<feature type="region of interest" description="Disordered" evidence="1">
    <location>
        <begin position="111"/>
        <end position="131"/>
    </location>
</feature>
<feature type="region of interest" description="Disordered" evidence="1">
    <location>
        <begin position="1"/>
        <end position="27"/>
    </location>
</feature>
<organism evidence="2 3">
    <name type="scientific">Pristionchus pacificus</name>
    <name type="common">Parasitic nematode worm</name>
    <dbReference type="NCBI Taxonomy" id="54126"/>
    <lineage>
        <taxon>Eukaryota</taxon>
        <taxon>Metazoa</taxon>
        <taxon>Ecdysozoa</taxon>
        <taxon>Nematoda</taxon>
        <taxon>Chromadorea</taxon>
        <taxon>Rhabditida</taxon>
        <taxon>Rhabditina</taxon>
        <taxon>Diplogasteromorpha</taxon>
        <taxon>Diplogasteroidea</taxon>
        <taxon>Neodiplogasteridae</taxon>
        <taxon>Pristionchus</taxon>
    </lineage>
</organism>
<dbReference type="AlphaFoldDB" id="A0A2A6CR13"/>
<feature type="compositionally biased region" description="Basic and acidic residues" evidence="1">
    <location>
        <begin position="119"/>
        <end position="129"/>
    </location>
</feature>
<reference evidence="3" key="1">
    <citation type="journal article" date="2008" name="Nat. Genet.">
        <title>The Pristionchus pacificus genome provides a unique perspective on nematode lifestyle and parasitism.</title>
        <authorList>
            <person name="Dieterich C."/>
            <person name="Clifton S.W."/>
            <person name="Schuster L.N."/>
            <person name="Chinwalla A."/>
            <person name="Delehaunty K."/>
            <person name="Dinkelacker I."/>
            <person name="Fulton L."/>
            <person name="Fulton R."/>
            <person name="Godfrey J."/>
            <person name="Minx P."/>
            <person name="Mitreva M."/>
            <person name="Roeseler W."/>
            <person name="Tian H."/>
            <person name="Witte H."/>
            <person name="Yang S.P."/>
            <person name="Wilson R.K."/>
            <person name="Sommer R.J."/>
        </authorList>
    </citation>
    <scope>NUCLEOTIDE SEQUENCE [LARGE SCALE GENOMIC DNA]</scope>
    <source>
        <strain evidence="3">PS312</strain>
    </source>
</reference>
<accession>A0A2A6CR13</accession>
<accession>A0A8R1YTS4</accession>
<reference evidence="2" key="2">
    <citation type="submission" date="2022-06" db="UniProtKB">
        <authorList>
            <consortium name="EnsemblMetazoa"/>
        </authorList>
    </citation>
    <scope>IDENTIFICATION</scope>
    <source>
        <strain evidence="2">PS312</strain>
    </source>
</reference>
<evidence type="ECO:0000256" key="1">
    <source>
        <dbReference type="SAM" id="MobiDB-lite"/>
    </source>
</evidence>
<protein>
    <submittedName>
        <fullName evidence="2">Uncharacterized protein</fullName>
    </submittedName>
</protein>
<gene>
    <name evidence="2" type="primary">WBGene00276225</name>
</gene>
<evidence type="ECO:0000313" key="2">
    <source>
        <dbReference type="EnsemblMetazoa" id="PPA37856.1"/>
    </source>
</evidence>
<keyword evidence="3" id="KW-1185">Reference proteome</keyword>
<evidence type="ECO:0000313" key="3">
    <source>
        <dbReference type="Proteomes" id="UP000005239"/>
    </source>
</evidence>
<sequence length="216" mass="24635">MIVSRTTPNYRSNKFPQTPPPLPRFPRPSGLFTFDPSLLNEEVQSGLIDVHVTDRPRPFTREHVGHWDSFYASPGQDVSEFPLETEIAEEEEELLMLRFANGSQMLSLPSLEIDDDYPPEVKKSGRNDENPSVVYDQQQLTHPDIVRHSPPLSLRIRFHPPRPLLQPLQTAVLPLENGGAGRDQTEWRIWEDKPMARIHARLPSAIGVNKMSSFIV</sequence>
<feature type="compositionally biased region" description="Polar residues" evidence="1">
    <location>
        <begin position="1"/>
        <end position="14"/>
    </location>
</feature>
<dbReference type="Proteomes" id="UP000005239">
    <property type="component" value="Unassembled WGS sequence"/>
</dbReference>
<name>A0A2A6CR13_PRIPA</name>
<dbReference type="EnsemblMetazoa" id="PPA37856.1">
    <property type="protein sequence ID" value="PPA37856.1"/>
    <property type="gene ID" value="WBGene00276225"/>
</dbReference>